<dbReference type="InterPro" id="IPR010201">
    <property type="entry name" value="HflK"/>
</dbReference>
<keyword evidence="9" id="KW-0378">Hydrolase</keyword>
<evidence type="ECO:0000259" key="8">
    <source>
        <dbReference type="SMART" id="SM00244"/>
    </source>
</evidence>
<dbReference type="NCBIfam" id="TIGR01933">
    <property type="entry name" value="hflK"/>
    <property type="match status" value="1"/>
</dbReference>
<evidence type="ECO:0000256" key="1">
    <source>
        <dbReference type="ARBA" id="ARBA00004167"/>
    </source>
</evidence>
<organism evidence="9">
    <name type="scientific">Candidatus Electrothrix aestuarii</name>
    <dbReference type="NCBI Taxonomy" id="3062594"/>
    <lineage>
        <taxon>Bacteria</taxon>
        <taxon>Pseudomonadati</taxon>
        <taxon>Thermodesulfobacteriota</taxon>
        <taxon>Desulfobulbia</taxon>
        <taxon>Desulfobulbales</taxon>
        <taxon>Desulfobulbaceae</taxon>
        <taxon>Candidatus Electrothrix</taxon>
    </lineage>
</organism>
<comment type="function">
    <text evidence="6">HflC and HflK could encode or regulate a protease.</text>
</comment>
<sequence length="378" mass="42976">MNDQSPWGKKKKPGTPEDFLAVLIQKIRDAFNEEKQEGPSSQKGGDPEPVNFLAGIGKVILVIFAVVCFQVIYSSFYTIESGEQGVVLRFGQYHRTTEPGLHFKMPYIEHMERVDVKTVRKEEFGFRTKAPGQNSTFSKEGFDRESLMLTGDKNVIDVAWIVQYTVSDPVRFLFKVRQVKQAVRDNSETVIRRIVGNMDFDYVLGNRSVLAEMAKQELQKDLDKLESGVHVGTLQLLDITPTDAVKPAFNEVNEADQDMKRLVNEAEETYNKVIPKARGSAKQIIEEAHGYAVQRVNDAKGETVRFNAIVAEYLKAEEVTRRRMYLETMQEILPHAKQIYVMDGKEQAVLPFMNLTDNGQTRTSSEQLRSPLNTSRMQ</sequence>
<dbReference type="SMART" id="SM00244">
    <property type="entry name" value="PHB"/>
    <property type="match status" value="1"/>
</dbReference>
<evidence type="ECO:0000256" key="2">
    <source>
        <dbReference type="ARBA" id="ARBA00006971"/>
    </source>
</evidence>
<dbReference type="KEGG" id="eaj:Q3M24_13680"/>
<evidence type="ECO:0000256" key="7">
    <source>
        <dbReference type="SAM" id="MobiDB-lite"/>
    </source>
</evidence>
<comment type="subunit">
    <text evidence="6">HflC and HflK may interact to form a multimeric complex.</text>
</comment>
<reference evidence="9" key="2">
    <citation type="submission" date="2024-06" db="EMBL/GenBank/DDBJ databases">
        <authorList>
            <person name="Plum-Jensen L.E."/>
            <person name="Schramm A."/>
            <person name="Marshall I.P.G."/>
        </authorList>
    </citation>
    <scope>NUCLEOTIDE SEQUENCE</scope>
    <source>
        <strain evidence="9">Rat1</strain>
    </source>
</reference>
<dbReference type="GO" id="GO:0016020">
    <property type="term" value="C:membrane"/>
    <property type="evidence" value="ECO:0007669"/>
    <property type="project" value="UniProtKB-SubCell"/>
</dbReference>
<proteinExistence type="inferred from homology"/>
<evidence type="ECO:0000256" key="4">
    <source>
        <dbReference type="ARBA" id="ARBA00022989"/>
    </source>
</evidence>
<protein>
    <recommendedName>
        <fullName evidence="6">Protein HflK</fullName>
    </recommendedName>
</protein>
<dbReference type="PANTHER" id="PTHR43327">
    <property type="entry name" value="STOMATIN-LIKE PROTEIN 2, MITOCHONDRIAL"/>
    <property type="match status" value="1"/>
</dbReference>
<evidence type="ECO:0000256" key="6">
    <source>
        <dbReference type="RuleBase" id="RU364113"/>
    </source>
</evidence>
<dbReference type="Pfam" id="PF01145">
    <property type="entry name" value="Band_7"/>
    <property type="match status" value="1"/>
</dbReference>
<dbReference type="PANTHER" id="PTHR43327:SF2">
    <property type="entry name" value="MODULATOR OF FTSH PROTEASE HFLK"/>
    <property type="match status" value="1"/>
</dbReference>
<feature type="transmembrane region" description="Helical" evidence="6">
    <location>
        <begin position="50"/>
        <end position="73"/>
    </location>
</feature>
<dbReference type="InterPro" id="IPR050710">
    <property type="entry name" value="Band7/mec-2_domain"/>
</dbReference>
<dbReference type="GO" id="GO:0008233">
    <property type="term" value="F:peptidase activity"/>
    <property type="evidence" value="ECO:0007669"/>
    <property type="project" value="UniProtKB-KW"/>
</dbReference>
<dbReference type="AlphaFoldDB" id="A0AAU8LQP6"/>
<evidence type="ECO:0000256" key="3">
    <source>
        <dbReference type="ARBA" id="ARBA00022692"/>
    </source>
</evidence>
<name>A0AAU8LQP6_9BACT</name>
<dbReference type="CDD" id="cd03404">
    <property type="entry name" value="SPFH_HflK"/>
    <property type="match status" value="1"/>
</dbReference>
<keyword evidence="9" id="KW-0645">Protease</keyword>
<dbReference type="Gene3D" id="3.30.479.30">
    <property type="entry name" value="Band 7 domain"/>
    <property type="match status" value="1"/>
</dbReference>
<feature type="domain" description="Band 7" evidence="8">
    <location>
        <begin position="74"/>
        <end position="253"/>
    </location>
</feature>
<dbReference type="SUPFAM" id="SSF117892">
    <property type="entry name" value="Band 7/SPFH domain"/>
    <property type="match status" value="1"/>
</dbReference>
<reference evidence="9" key="1">
    <citation type="journal article" date="2024" name="Syst. Appl. Microbiol.">
        <title>First single-strain enrichments of Electrothrix cable bacteria, description of E. aestuarii sp. nov. and E. rattekaaiensis sp. nov., and proposal of a cable bacteria taxonomy following the rules of the SeqCode.</title>
        <authorList>
            <person name="Plum-Jensen L.E."/>
            <person name="Schramm A."/>
            <person name="Marshall I.P.G."/>
        </authorList>
    </citation>
    <scope>NUCLEOTIDE SEQUENCE</scope>
    <source>
        <strain evidence="9">Rat1</strain>
    </source>
</reference>
<comment type="similarity">
    <text evidence="2 6">Belongs to the band 7/mec-2 family. HflK subfamily.</text>
</comment>
<evidence type="ECO:0000313" key="9">
    <source>
        <dbReference type="EMBL" id="XCN71360.1"/>
    </source>
</evidence>
<dbReference type="InterPro" id="IPR036013">
    <property type="entry name" value="Band_7/SPFH_dom_sf"/>
</dbReference>
<gene>
    <name evidence="9" type="primary">hflK</name>
    <name evidence="9" type="ORF">Q3M24_13680</name>
</gene>
<keyword evidence="3 6" id="KW-0812">Transmembrane</keyword>
<keyword evidence="4 6" id="KW-1133">Transmembrane helix</keyword>
<feature type="region of interest" description="Disordered" evidence="7">
    <location>
        <begin position="356"/>
        <end position="378"/>
    </location>
</feature>
<accession>A0AAU8LQP6</accession>
<comment type="subcellular location">
    <subcellularLocation>
        <location evidence="1">Membrane</location>
        <topology evidence="1">Single-pass membrane protein</topology>
    </subcellularLocation>
</comment>
<evidence type="ECO:0000256" key="5">
    <source>
        <dbReference type="ARBA" id="ARBA00023136"/>
    </source>
</evidence>
<keyword evidence="5 6" id="KW-0472">Membrane</keyword>
<dbReference type="EMBL" id="CP159373">
    <property type="protein sequence ID" value="XCN71360.1"/>
    <property type="molecule type" value="Genomic_DNA"/>
</dbReference>
<dbReference type="GO" id="GO:0006508">
    <property type="term" value="P:proteolysis"/>
    <property type="evidence" value="ECO:0007669"/>
    <property type="project" value="UniProtKB-KW"/>
</dbReference>
<dbReference type="InterPro" id="IPR001107">
    <property type="entry name" value="Band_7"/>
</dbReference>